<evidence type="ECO:0000256" key="1">
    <source>
        <dbReference type="ARBA" id="ARBA00008779"/>
    </source>
</evidence>
<sequence length="588" mass="69769">MKAIMVMFDSLNKKYLSVYGNSWVKTPNFDRLAKKTVMFENFYAGSLPCIPARRELHTGRYNFLHRSWGPIEPYDDSMPEILKKNNVYTHLVSDHMHYWEDGGATYHNRYSTWEISRGQEGDHWKGNVEDPNIPDSICKSKLNDLWRQDWVNRQYLDKEEKQPQAVTFKHGLEFIEKNRKQDNWFLQIETFDPHEPFFTQKKYKDLYPHEYNGKHHDWPDYSKVNEDEETVQHVKCEYAALVSMCDNYLGKVLDIMDRYDMWEDTMLIVNTDHGYLLGEHEWWGKNIQPFYNEIVNLPFFIWDPRLKLKNEKRDALVQTIDIAPTLLEFFNVKIPRDMEGKSLRDTILNNKKIREGALFGMAGGHVNVTDGRYVYMRGPVSTDNTPHYEYTLMPTHMNQLFGVNEFAGMELSEPFSFSKSCRLMKIHSFNYINPYWYGTMLFDLQKDPNQNNPYRDYEIEKSLIKVMAYLMKSNDAPIEQYKRIGISQDGIMDTEEIEKIEIEKSDNEKVELGNNITFEKGTEKAFLFILSYIPKQKRTQMIDLFKMMLIEMNITLVTKKHIKEFVEKTLPSPMNMMLLNFMKQILEI</sequence>
<name>A0A9W5Y7E3_9FIRM</name>
<reference evidence="3" key="1">
    <citation type="submission" date="2022-06" db="EMBL/GenBank/DDBJ databases">
        <title>Vallitalea longa sp. nov., an anaerobic bacterium isolated from marine sediment.</title>
        <authorList>
            <person name="Hirano S."/>
            <person name="Terahara T."/>
            <person name="Mori K."/>
            <person name="Hamada M."/>
            <person name="Matsumoto R."/>
            <person name="Kobayashi T."/>
        </authorList>
    </citation>
    <scope>NUCLEOTIDE SEQUENCE</scope>
    <source>
        <strain evidence="3">SH18-1</strain>
    </source>
</reference>
<protein>
    <submittedName>
        <fullName evidence="3">Sulfatase</fullName>
    </submittedName>
</protein>
<gene>
    <name evidence="3" type="ORF">SH1V18_05820</name>
</gene>
<proteinExistence type="inferred from homology"/>
<comment type="caution">
    <text evidence="3">The sequence shown here is derived from an EMBL/GenBank/DDBJ whole genome shotgun (WGS) entry which is preliminary data.</text>
</comment>
<dbReference type="RefSeq" id="WP_309298622.1">
    <property type="nucleotide sequence ID" value="NZ_BRLB01000001.1"/>
</dbReference>
<dbReference type="GO" id="GO:0004065">
    <property type="term" value="F:arylsulfatase activity"/>
    <property type="evidence" value="ECO:0007669"/>
    <property type="project" value="TreeGrafter"/>
</dbReference>
<dbReference type="PANTHER" id="PTHR42693">
    <property type="entry name" value="ARYLSULFATASE FAMILY MEMBER"/>
    <property type="match status" value="1"/>
</dbReference>
<dbReference type="AlphaFoldDB" id="A0A9W5Y7E3"/>
<evidence type="ECO:0000313" key="4">
    <source>
        <dbReference type="Proteomes" id="UP001144256"/>
    </source>
</evidence>
<evidence type="ECO:0000259" key="2">
    <source>
        <dbReference type="Pfam" id="PF00884"/>
    </source>
</evidence>
<organism evidence="3 4">
    <name type="scientific">Vallitalea longa</name>
    <dbReference type="NCBI Taxonomy" id="2936439"/>
    <lineage>
        <taxon>Bacteria</taxon>
        <taxon>Bacillati</taxon>
        <taxon>Bacillota</taxon>
        <taxon>Clostridia</taxon>
        <taxon>Lachnospirales</taxon>
        <taxon>Vallitaleaceae</taxon>
        <taxon>Vallitalea</taxon>
    </lineage>
</organism>
<keyword evidence="4" id="KW-1185">Reference proteome</keyword>
<accession>A0A9W5Y7E3</accession>
<dbReference type="CDD" id="cd16148">
    <property type="entry name" value="sulfatase_like"/>
    <property type="match status" value="1"/>
</dbReference>
<dbReference type="SUPFAM" id="SSF53649">
    <property type="entry name" value="Alkaline phosphatase-like"/>
    <property type="match status" value="1"/>
</dbReference>
<comment type="similarity">
    <text evidence="1">Belongs to the sulfatase family.</text>
</comment>
<dbReference type="EMBL" id="BRLB01000001">
    <property type="protein sequence ID" value="GKX28102.1"/>
    <property type="molecule type" value="Genomic_DNA"/>
</dbReference>
<dbReference type="Gene3D" id="3.40.720.10">
    <property type="entry name" value="Alkaline Phosphatase, subunit A"/>
    <property type="match status" value="1"/>
</dbReference>
<dbReference type="InterPro" id="IPR050738">
    <property type="entry name" value="Sulfatase"/>
</dbReference>
<dbReference type="InterPro" id="IPR017850">
    <property type="entry name" value="Alkaline_phosphatase_core_sf"/>
</dbReference>
<dbReference type="Pfam" id="PF00884">
    <property type="entry name" value="Sulfatase"/>
    <property type="match status" value="1"/>
</dbReference>
<feature type="domain" description="Sulfatase N-terminal" evidence="2">
    <location>
        <begin position="4"/>
        <end position="331"/>
    </location>
</feature>
<evidence type="ECO:0000313" key="3">
    <source>
        <dbReference type="EMBL" id="GKX28102.1"/>
    </source>
</evidence>
<dbReference type="InterPro" id="IPR000917">
    <property type="entry name" value="Sulfatase_N"/>
</dbReference>
<dbReference type="Proteomes" id="UP001144256">
    <property type="component" value="Unassembled WGS sequence"/>
</dbReference>
<dbReference type="PANTHER" id="PTHR42693:SF33">
    <property type="entry name" value="ARYLSULFATASE"/>
    <property type="match status" value="1"/>
</dbReference>